<dbReference type="GO" id="GO:0016787">
    <property type="term" value="F:hydrolase activity"/>
    <property type="evidence" value="ECO:0007669"/>
    <property type="project" value="UniProtKB-KW"/>
</dbReference>
<organism evidence="6 7">
    <name type="scientific">Rudaeicoccus suwonensis</name>
    <dbReference type="NCBI Taxonomy" id="657409"/>
    <lineage>
        <taxon>Bacteria</taxon>
        <taxon>Bacillati</taxon>
        <taxon>Actinomycetota</taxon>
        <taxon>Actinomycetes</taxon>
        <taxon>Micrococcales</taxon>
        <taxon>Dermacoccaceae</taxon>
        <taxon>Rudaeicoccus</taxon>
    </lineage>
</organism>
<gene>
    <name evidence="6" type="ORF">BKA23_1305</name>
</gene>
<dbReference type="Gene3D" id="3.60.21.10">
    <property type="match status" value="1"/>
</dbReference>
<keyword evidence="7" id="KW-1185">Reference proteome</keyword>
<evidence type="ECO:0000256" key="2">
    <source>
        <dbReference type="ARBA" id="ARBA00022801"/>
    </source>
</evidence>
<keyword evidence="3" id="KW-0408">Iron</keyword>
<dbReference type="Pfam" id="PF00149">
    <property type="entry name" value="Metallophos"/>
    <property type="match status" value="1"/>
</dbReference>
<evidence type="ECO:0000256" key="1">
    <source>
        <dbReference type="ARBA" id="ARBA00022723"/>
    </source>
</evidence>
<name>A0A561EA48_9MICO</name>
<evidence type="ECO:0000256" key="4">
    <source>
        <dbReference type="ARBA" id="ARBA00025742"/>
    </source>
</evidence>
<dbReference type="PANTHER" id="PTHR42988:SF2">
    <property type="entry name" value="CYCLIC NUCLEOTIDE PHOSPHODIESTERASE CBUA0032-RELATED"/>
    <property type="match status" value="1"/>
</dbReference>
<evidence type="ECO:0000313" key="6">
    <source>
        <dbReference type="EMBL" id="TWE12493.1"/>
    </source>
</evidence>
<dbReference type="Proteomes" id="UP000318297">
    <property type="component" value="Unassembled WGS sequence"/>
</dbReference>
<keyword evidence="1" id="KW-0479">Metal-binding</keyword>
<reference evidence="6 7" key="1">
    <citation type="submission" date="2019-06" db="EMBL/GenBank/DDBJ databases">
        <title>Sequencing the genomes of 1000 actinobacteria strains.</title>
        <authorList>
            <person name="Klenk H.-P."/>
        </authorList>
    </citation>
    <scope>NUCLEOTIDE SEQUENCE [LARGE SCALE GENOMIC DNA]</scope>
    <source>
        <strain evidence="6 7">DSM 19560</strain>
    </source>
</reference>
<evidence type="ECO:0000313" key="7">
    <source>
        <dbReference type="Proteomes" id="UP000318297"/>
    </source>
</evidence>
<dbReference type="OrthoDB" id="5241795at2"/>
<dbReference type="PANTHER" id="PTHR42988">
    <property type="entry name" value="PHOSPHOHYDROLASE"/>
    <property type="match status" value="1"/>
</dbReference>
<comment type="similarity">
    <text evidence="4">Belongs to the cyclic nucleotide phosphodiesterase class-III family.</text>
</comment>
<keyword evidence="2" id="KW-0378">Hydrolase</keyword>
<evidence type="ECO:0000259" key="5">
    <source>
        <dbReference type="Pfam" id="PF00149"/>
    </source>
</evidence>
<dbReference type="GO" id="GO:0046872">
    <property type="term" value="F:metal ion binding"/>
    <property type="evidence" value="ECO:0007669"/>
    <property type="project" value="UniProtKB-KW"/>
</dbReference>
<accession>A0A561EA48</accession>
<dbReference type="SUPFAM" id="SSF56300">
    <property type="entry name" value="Metallo-dependent phosphatases"/>
    <property type="match status" value="1"/>
</dbReference>
<sequence>MTRLRILHLSDTHILRSGELHLGTTDTRAHLASALAHLQGIGSLDAVVVSGDCSDDGSRDSYEFLSAQVGGFAAAHGATPVYVVGNHDDRAGFTAVLGDGVGGVVQAADAPVDALASITGHTFAVLDTQVPGRDYGQLDEARVRVLAGAVVAAGAPVVLTLHHPPVPSASRITHVLELVNPGALQPLLATGLVRVILAGHYHHQLSSSFGGVPVHVAPGVANVVDPSAGYPAHVTRPIWGAQVVTVRDESVDVMAIQAGSDGPANALSDDLMQRIAAGSGPADWLERWKDPAP</sequence>
<dbReference type="InterPro" id="IPR029052">
    <property type="entry name" value="Metallo-depent_PP-like"/>
</dbReference>
<evidence type="ECO:0000256" key="3">
    <source>
        <dbReference type="ARBA" id="ARBA00023004"/>
    </source>
</evidence>
<dbReference type="EMBL" id="VIVQ01000001">
    <property type="protein sequence ID" value="TWE12493.1"/>
    <property type="molecule type" value="Genomic_DNA"/>
</dbReference>
<protein>
    <submittedName>
        <fullName evidence="6">Calcineurin-like phosphoesterase family protein</fullName>
    </submittedName>
</protein>
<dbReference type="InterPro" id="IPR050884">
    <property type="entry name" value="CNP_phosphodiesterase-III"/>
</dbReference>
<feature type="domain" description="Calcineurin-like phosphoesterase" evidence="5">
    <location>
        <begin position="4"/>
        <end position="203"/>
    </location>
</feature>
<dbReference type="RefSeq" id="WP_145226547.1">
    <property type="nucleotide sequence ID" value="NZ_VIVQ01000001.1"/>
</dbReference>
<dbReference type="AlphaFoldDB" id="A0A561EA48"/>
<dbReference type="InterPro" id="IPR004843">
    <property type="entry name" value="Calcineurin-like_PHP"/>
</dbReference>
<proteinExistence type="inferred from homology"/>
<comment type="caution">
    <text evidence="6">The sequence shown here is derived from an EMBL/GenBank/DDBJ whole genome shotgun (WGS) entry which is preliminary data.</text>
</comment>